<evidence type="ECO:0000313" key="3">
    <source>
        <dbReference type="Proteomes" id="UP001408789"/>
    </source>
</evidence>
<comment type="caution">
    <text evidence="2">The sequence shown here is derived from an EMBL/GenBank/DDBJ whole genome shotgun (WGS) entry which is preliminary data.</text>
</comment>
<proteinExistence type="predicted"/>
<name>A0AAP0C7L9_9ASTR</name>
<dbReference type="Proteomes" id="UP001408789">
    <property type="component" value="Unassembled WGS sequence"/>
</dbReference>
<dbReference type="EMBL" id="JBCNJP010010215">
    <property type="protein sequence ID" value="KAK9048755.1"/>
    <property type="molecule type" value="Genomic_DNA"/>
</dbReference>
<gene>
    <name evidence="2" type="ORF">SSX86_032278</name>
</gene>
<evidence type="ECO:0000313" key="2">
    <source>
        <dbReference type="EMBL" id="KAK9048755.1"/>
    </source>
</evidence>
<feature type="signal peptide" evidence="1">
    <location>
        <begin position="1"/>
        <end position="25"/>
    </location>
</feature>
<dbReference type="AlphaFoldDB" id="A0AAP0C7L9"/>
<reference evidence="2 3" key="1">
    <citation type="submission" date="2024-04" db="EMBL/GenBank/DDBJ databases">
        <title>The reference genome of an endangered Asteraceae, Deinandra increscens subsp. villosa, native to the Central Coast of California.</title>
        <authorList>
            <person name="Guilliams M."/>
            <person name="Hasenstab-Lehman K."/>
            <person name="Meyer R."/>
            <person name="Mcevoy S."/>
        </authorList>
    </citation>
    <scope>NUCLEOTIDE SEQUENCE [LARGE SCALE GENOMIC DNA]</scope>
    <source>
        <tissue evidence="2">Leaf</tissue>
    </source>
</reference>
<accession>A0AAP0C7L9</accession>
<organism evidence="2 3">
    <name type="scientific">Deinandra increscens subsp. villosa</name>
    <dbReference type="NCBI Taxonomy" id="3103831"/>
    <lineage>
        <taxon>Eukaryota</taxon>
        <taxon>Viridiplantae</taxon>
        <taxon>Streptophyta</taxon>
        <taxon>Embryophyta</taxon>
        <taxon>Tracheophyta</taxon>
        <taxon>Spermatophyta</taxon>
        <taxon>Magnoliopsida</taxon>
        <taxon>eudicotyledons</taxon>
        <taxon>Gunneridae</taxon>
        <taxon>Pentapetalae</taxon>
        <taxon>asterids</taxon>
        <taxon>campanulids</taxon>
        <taxon>Asterales</taxon>
        <taxon>Asteraceae</taxon>
        <taxon>Asteroideae</taxon>
        <taxon>Heliantheae alliance</taxon>
        <taxon>Madieae</taxon>
        <taxon>Madiinae</taxon>
        <taxon>Deinandra</taxon>
    </lineage>
</organism>
<evidence type="ECO:0000256" key="1">
    <source>
        <dbReference type="SAM" id="SignalP"/>
    </source>
</evidence>
<sequence>MAKISVKSYSFVVGVLVLLMTMSSSDVECRTLYSTPSKSKTGGDSSIGISTKWGKTSCGGLRVRMRELAYKLASGPSKRGPGH</sequence>
<keyword evidence="1" id="KW-0732">Signal</keyword>
<protein>
    <submittedName>
        <fullName evidence="2">Uncharacterized protein</fullName>
    </submittedName>
</protein>
<keyword evidence="3" id="KW-1185">Reference proteome</keyword>
<feature type="chain" id="PRO_5042841752" evidence="1">
    <location>
        <begin position="26"/>
        <end position="83"/>
    </location>
</feature>